<dbReference type="Gene3D" id="4.10.365.10">
    <property type="entry name" value="p27"/>
    <property type="match status" value="1"/>
</dbReference>
<evidence type="ECO:0000313" key="7">
    <source>
        <dbReference type="EMBL" id="KAG8189518.1"/>
    </source>
</evidence>
<accession>A0AAV6V0B7</accession>
<dbReference type="GO" id="GO:0051726">
    <property type="term" value="P:regulation of cell cycle"/>
    <property type="evidence" value="ECO:0007669"/>
    <property type="project" value="InterPro"/>
</dbReference>
<dbReference type="InterPro" id="IPR044898">
    <property type="entry name" value="CDI_dom_sf"/>
</dbReference>
<dbReference type="PANTHER" id="PTHR10265">
    <property type="entry name" value="CYCLIN-DEPENDENT KINASE INHIBITOR 1"/>
    <property type="match status" value="1"/>
</dbReference>
<dbReference type="EMBL" id="JAFNEN010000213">
    <property type="protein sequence ID" value="KAG8189518.1"/>
    <property type="molecule type" value="Genomic_DNA"/>
</dbReference>
<gene>
    <name evidence="7" type="ORF">JTE90_008479</name>
</gene>
<name>A0AAV6V0B7_9ARAC</name>
<evidence type="ECO:0000256" key="4">
    <source>
        <dbReference type="ARBA" id="ARBA00023242"/>
    </source>
</evidence>
<comment type="subcellular location">
    <subcellularLocation>
        <location evidence="1">Nucleus</location>
    </subcellularLocation>
</comment>
<evidence type="ECO:0000313" key="8">
    <source>
        <dbReference type="Proteomes" id="UP000827092"/>
    </source>
</evidence>
<reference evidence="7 8" key="1">
    <citation type="journal article" date="2022" name="Nat. Ecol. Evol.">
        <title>A masculinizing supergene underlies an exaggerated male reproductive morph in a spider.</title>
        <authorList>
            <person name="Hendrickx F."/>
            <person name="De Corte Z."/>
            <person name="Sonet G."/>
            <person name="Van Belleghem S.M."/>
            <person name="Kostlbacher S."/>
            <person name="Vangestel C."/>
        </authorList>
    </citation>
    <scope>NUCLEOTIDE SEQUENCE [LARGE SCALE GENOMIC DNA]</scope>
    <source>
        <strain evidence="7">W744_W776</strain>
    </source>
</reference>
<evidence type="ECO:0000256" key="3">
    <source>
        <dbReference type="ARBA" id="ARBA00023013"/>
    </source>
</evidence>
<dbReference type="AlphaFoldDB" id="A0AAV6V0B7"/>
<proteinExistence type="inferred from homology"/>
<keyword evidence="5" id="KW-0131">Cell cycle</keyword>
<comment type="caution">
    <text evidence="7">The sequence shown here is derived from an EMBL/GenBank/DDBJ whole genome shotgun (WGS) entry which is preliminary data.</text>
</comment>
<comment type="similarity">
    <text evidence="2">Belongs to the CDI family.</text>
</comment>
<evidence type="ECO:0000256" key="2">
    <source>
        <dbReference type="ARBA" id="ARBA00006726"/>
    </source>
</evidence>
<keyword evidence="3" id="KW-0649">Protein kinase inhibitor</keyword>
<dbReference type="InterPro" id="IPR003175">
    <property type="entry name" value="CDI_dom"/>
</dbReference>
<sequence>MITKRSFNAEEEEQDFVTAKKLCRGVFGFEPKFLPQESSARRNLFASDDNEDSKNNSNKIVCQLLTEATRTMSEHAAKVWNFDFLTETPLEGGRYKWERVQKKDVPEWYTHTSQSTKVIPSPVEEKQNSVLVPVSTNNVSNSVKCNSKRPKLVQTSIKGWASRVQKEQRRTSTRLKLKKLDDGCSPRLLTHYILRGSAKSS</sequence>
<evidence type="ECO:0000256" key="1">
    <source>
        <dbReference type="ARBA" id="ARBA00004123"/>
    </source>
</evidence>
<dbReference type="GO" id="GO:0005634">
    <property type="term" value="C:nucleus"/>
    <property type="evidence" value="ECO:0007669"/>
    <property type="project" value="UniProtKB-SubCell"/>
</dbReference>
<organism evidence="7 8">
    <name type="scientific">Oedothorax gibbosus</name>
    <dbReference type="NCBI Taxonomy" id="931172"/>
    <lineage>
        <taxon>Eukaryota</taxon>
        <taxon>Metazoa</taxon>
        <taxon>Ecdysozoa</taxon>
        <taxon>Arthropoda</taxon>
        <taxon>Chelicerata</taxon>
        <taxon>Arachnida</taxon>
        <taxon>Araneae</taxon>
        <taxon>Araneomorphae</taxon>
        <taxon>Entelegynae</taxon>
        <taxon>Araneoidea</taxon>
        <taxon>Linyphiidae</taxon>
        <taxon>Erigoninae</taxon>
        <taxon>Oedothorax</taxon>
    </lineage>
</organism>
<dbReference type="GO" id="GO:0004861">
    <property type="term" value="F:cyclin-dependent protein serine/threonine kinase inhibitor activity"/>
    <property type="evidence" value="ECO:0007669"/>
    <property type="project" value="InterPro"/>
</dbReference>
<keyword evidence="8" id="KW-1185">Reference proteome</keyword>
<protein>
    <recommendedName>
        <fullName evidence="6">Cyclin-dependent kinase inhibitor domain-containing protein</fullName>
    </recommendedName>
</protein>
<evidence type="ECO:0000259" key="6">
    <source>
        <dbReference type="Pfam" id="PF02234"/>
    </source>
</evidence>
<dbReference type="Proteomes" id="UP000827092">
    <property type="component" value="Unassembled WGS sequence"/>
</dbReference>
<dbReference type="Pfam" id="PF02234">
    <property type="entry name" value="CDI"/>
    <property type="match status" value="1"/>
</dbReference>
<feature type="domain" description="Cyclin-dependent kinase inhibitor" evidence="6">
    <location>
        <begin position="64"/>
        <end position="100"/>
    </location>
</feature>
<keyword evidence="4" id="KW-0539">Nucleus</keyword>
<dbReference type="PANTHER" id="PTHR10265:SF45">
    <property type="entry name" value="DACAPO"/>
    <property type="match status" value="1"/>
</dbReference>
<evidence type="ECO:0000256" key="5">
    <source>
        <dbReference type="ARBA" id="ARBA00023306"/>
    </source>
</evidence>